<dbReference type="PROSITE" id="PS00061">
    <property type="entry name" value="ADH_SHORT"/>
    <property type="match status" value="1"/>
</dbReference>
<dbReference type="PRINTS" id="PR00081">
    <property type="entry name" value="GDHRDH"/>
</dbReference>
<name>A0A0N1F4A7_9HYPH</name>
<dbReference type="FunFam" id="3.40.50.720:FF:000084">
    <property type="entry name" value="Short-chain dehydrogenase reductase"/>
    <property type="match status" value="1"/>
</dbReference>
<dbReference type="PANTHER" id="PTHR42760:SF133">
    <property type="entry name" value="3-OXOACYL-[ACYL-CARRIER-PROTEIN] REDUCTASE"/>
    <property type="match status" value="1"/>
</dbReference>
<evidence type="ECO:0000256" key="2">
    <source>
        <dbReference type="ARBA" id="ARBA00023002"/>
    </source>
</evidence>
<dbReference type="InterPro" id="IPR020904">
    <property type="entry name" value="Sc_DH/Rdtase_CS"/>
</dbReference>
<comment type="similarity">
    <text evidence="1">Belongs to the short-chain dehydrogenases/reductases (SDR) family.</text>
</comment>
<dbReference type="GO" id="GO:0048038">
    <property type="term" value="F:quinone binding"/>
    <property type="evidence" value="ECO:0007669"/>
    <property type="project" value="TreeGrafter"/>
</dbReference>
<dbReference type="InterPro" id="IPR036291">
    <property type="entry name" value="NAD(P)-bd_dom_sf"/>
</dbReference>
<accession>A0A0N1F4A7</accession>
<keyword evidence="4" id="KW-1185">Reference proteome</keyword>
<dbReference type="Pfam" id="PF13561">
    <property type="entry name" value="adh_short_C2"/>
    <property type="match status" value="1"/>
</dbReference>
<dbReference type="Proteomes" id="UP000037822">
    <property type="component" value="Unassembled WGS sequence"/>
</dbReference>
<keyword evidence="2" id="KW-0560">Oxidoreductase</keyword>
<dbReference type="AlphaFoldDB" id="A0A0N1F4A7"/>
<dbReference type="PANTHER" id="PTHR42760">
    <property type="entry name" value="SHORT-CHAIN DEHYDROGENASES/REDUCTASES FAMILY MEMBER"/>
    <property type="match status" value="1"/>
</dbReference>
<proteinExistence type="inferred from homology"/>
<sequence length="256" mass="26306">MYGLQGRRAIVTGAAHGIGRSIAARLLAEGCDVGIFDLDLAAAQGTAQALGKDGGKVVVASGDVSSSTDVAEGIGALTAALGPIDILVNNAGICKVGKLLETTEAEWKATFGINVDGMFHVTRQVAPSMVERRSGTIVNIASWMGKSGVAAYGAYCASKFAVVSLTQSLALEIGEYGIRVNAVAPGLIVDTKMRDESEIQRAAAGLPTAKDRAKAIPLRRAGLPSDIAKAVAFLASDQADYITGETISVTGGIWND</sequence>
<dbReference type="EMBL" id="LGSZ01000053">
    <property type="protein sequence ID" value="KPH78884.1"/>
    <property type="molecule type" value="Genomic_DNA"/>
</dbReference>
<dbReference type="PATRIC" id="fig|1526658.3.peg.1604"/>
<gene>
    <name evidence="3" type="ORF">AE618_20920</name>
</gene>
<dbReference type="GO" id="GO:0016616">
    <property type="term" value="F:oxidoreductase activity, acting on the CH-OH group of donors, NAD or NADP as acceptor"/>
    <property type="evidence" value="ECO:0007669"/>
    <property type="project" value="TreeGrafter"/>
</dbReference>
<dbReference type="OrthoDB" id="7568484at2"/>
<dbReference type="GO" id="GO:0006633">
    <property type="term" value="P:fatty acid biosynthetic process"/>
    <property type="evidence" value="ECO:0007669"/>
    <property type="project" value="TreeGrafter"/>
</dbReference>
<protein>
    <submittedName>
        <fullName evidence="3">3-oxoacyl-ACP reductase</fullName>
    </submittedName>
</protein>
<dbReference type="RefSeq" id="WP_054210997.1">
    <property type="nucleotide sequence ID" value="NZ_LGSZ01000053.1"/>
</dbReference>
<dbReference type="SUPFAM" id="SSF51735">
    <property type="entry name" value="NAD(P)-binding Rossmann-fold domains"/>
    <property type="match status" value="1"/>
</dbReference>
<comment type="caution">
    <text evidence="3">The sequence shown here is derived from an EMBL/GenBank/DDBJ whole genome shotgun (WGS) entry which is preliminary data.</text>
</comment>
<evidence type="ECO:0000313" key="4">
    <source>
        <dbReference type="Proteomes" id="UP000037822"/>
    </source>
</evidence>
<dbReference type="PRINTS" id="PR00080">
    <property type="entry name" value="SDRFAMILY"/>
</dbReference>
<reference evidence="3 4" key="1">
    <citation type="submission" date="2015-07" db="EMBL/GenBank/DDBJ databases">
        <title>Whole genome sequencing of Bosea vaviloviae isolated from cave pool.</title>
        <authorList>
            <person name="Tan N.E.H."/>
            <person name="Lee Y.P."/>
            <person name="Gan H.M."/>
            <person name="Barton H."/>
            <person name="Savka M.A."/>
        </authorList>
    </citation>
    <scope>NUCLEOTIDE SEQUENCE [LARGE SCALE GENOMIC DNA]</scope>
    <source>
        <strain evidence="3 4">SD260</strain>
    </source>
</reference>
<dbReference type="NCBIfam" id="NF005559">
    <property type="entry name" value="PRK07231.1"/>
    <property type="match status" value="1"/>
</dbReference>
<evidence type="ECO:0000313" key="3">
    <source>
        <dbReference type="EMBL" id="KPH78884.1"/>
    </source>
</evidence>
<organism evidence="3 4">
    <name type="scientific">Bosea vaviloviae</name>
    <dbReference type="NCBI Taxonomy" id="1526658"/>
    <lineage>
        <taxon>Bacteria</taxon>
        <taxon>Pseudomonadati</taxon>
        <taxon>Pseudomonadota</taxon>
        <taxon>Alphaproteobacteria</taxon>
        <taxon>Hyphomicrobiales</taxon>
        <taxon>Boseaceae</taxon>
        <taxon>Bosea</taxon>
    </lineage>
</organism>
<dbReference type="Gene3D" id="3.40.50.720">
    <property type="entry name" value="NAD(P)-binding Rossmann-like Domain"/>
    <property type="match status" value="1"/>
</dbReference>
<evidence type="ECO:0000256" key="1">
    <source>
        <dbReference type="ARBA" id="ARBA00006484"/>
    </source>
</evidence>
<dbReference type="InterPro" id="IPR002347">
    <property type="entry name" value="SDR_fam"/>
</dbReference>